<organism evidence="1 2">
    <name type="scientific">Pyronema omphalodes (strain CBS 100304)</name>
    <name type="common">Pyronema confluens</name>
    <dbReference type="NCBI Taxonomy" id="1076935"/>
    <lineage>
        <taxon>Eukaryota</taxon>
        <taxon>Fungi</taxon>
        <taxon>Dikarya</taxon>
        <taxon>Ascomycota</taxon>
        <taxon>Pezizomycotina</taxon>
        <taxon>Pezizomycetes</taxon>
        <taxon>Pezizales</taxon>
        <taxon>Pyronemataceae</taxon>
        <taxon>Pyronema</taxon>
    </lineage>
</organism>
<keyword evidence="2" id="KW-1185">Reference proteome</keyword>
<accession>U4L325</accession>
<proteinExistence type="predicted"/>
<dbReference type="AlphaFoldDB" id="U4L325"/>
<dbReference type="Proteomes" id="UP000018144">
    <property type="component" value="Unassembled WGS sequence"/>
</dbReference>
<evidence type="ECO:0000313" key="2">
    <source>
        <dbReference type="Proteomes" id="UP000018144"/>
    </source>
</evidence>
<protein>
    <submittedName>
        <fullName evidence="1">Uncharacterized protein</fullName>
    </submittedName>
</protein>
<name>U4L325_PYROM</name>
<sequence length="297" mass="34058">MSGHQRNLSDASIGSFQMVDGFESDDEGDNIINRPIGNHEVKVGDECTITIKNTSLRNHLTDTGRIILVDTHRMFRDEAIYLFLRIMMHNNKKTGVAVIGAALYEDQLKDTSINVNGFDFLARLKDALANKELLKQELVYIPIRWKMFSDKSIVYFLAIIHGLNKISTNAPRVFLLRPCSSTTVTQATKSCYKDLIRPAIVGLAGLENSGENAIVEHQVQCDGGDEGFYWDQSWYYMCCFLIHTYNNENIAELLDRFEQNKDLNNLWSQWNPRAYYTKVFNMIHNSIEEPKENEETV</sequence>
<evidence type="ECO:0000313" key="1">
    <source>
        <dbReference type="EMBL" id="CCX10455.1"/>
    </source>
</evidence>
<dbReference type="EMBL" id="HF935543">
    <property type="protein sequence ID" value="CCX10455.1"/>
    <property type="molecule type" value="Genomic_DNA"/>
</dbReference>
<gene>
    <name evidence="1" type="ORF">PCON_10049</name>
</gene>
<reference evidence="1 2" key="1">
    <citation type="journal article" date="2013" name="PLoS Genet.">
        <title>The genome and development-dependent transcriptomes of Pyronema confluens: a window into fungal evolution.</title>
        <authorList>
            <person name="Traeger S."/>
            <person name="Altegoer F."/>
            <person name="Freitag M."/>
            <person name="Gabaldon T."/>
            <person name="Kempken F."/>
            <person name="Kumar A."/>
            <person name="Marcet-Houben M."/>
            <person name="Poggeler S."/>
            <person name="Stajich J.E."/>
            <person name="Nowrousian M."/>
        </authorList>
    </citation>
    <scope>NUCLEOTIDE SEQUENCE [LARGE SCALE GENOMIC DNA]</scope>
    <source>
        <strain evidence="2">CBS 100304</strain>
        <tissue evidence="1">Vegetative mycelium</tissue>
    </source>
</reference>